<feature type="transmembrane region" description="Helical" evidence="6">
    <location>
        <begin position="12"/>
        <end position="31"/>
    </location>
</feature>
<keyword evidence="3 6" id="KW-0812">Transmembrane</keyword>
<name>A0ABT1QW94_9GAMM</name>
<dbReference type="Proteomes" id="UP001165498">
    <property type="component" value="Unassembled WGS sequence"/>
</dbReference>
<evidence type="ECO:0000256" key="4">
    <source>
        <dbReference type="ARBA" id="ARBA00022989"/>
    </source>
</evidence>
<feature type="transmembrane region" description="Helical" evidence="6">
    <location>
        <begin position="37"/>
        <end position="55"/>
    </location>
</feature>
<sequence>MQTESAGAMPGLRGWAVLIALSALVGTASAVIAGGEWLHYVFKPLTTLLVAALVLRAPQAQAPYRTAVLAGLLLSTLGDVFLMLPQDRFVFGLGSFLLAHLAYLFAFTRHRGFSPWRWPFLAYALLAGGVLAVLWPKLPEALRAPVLVYVIALAAMAAQAAAVALARAHAGSVYAAFGGLSFVVSDALLAFDRFHTPVQHGRIYVLASYWLAQFLIGASVWHSRR</sequence>
<dbReference type="RefSeq" id="WP_255915749.1">
    <property type="nucleotide sequence ID" value="NZ_JANFQO010000018.1"/>
</dbReference>
<evidence type="ECO:0000313" key="8">
    <source>
        <dbReference type="Proteomes" id="UP001165498"/>
    </source>
</evidence>
<dbReference type="PANTHER" id="PTHR31885:SF6">
    <property type="entry name" value="GH04784P"/>
    <property type="match status" value="1"/>
</dbReference>
<evidence type="ECO:0000256" key="6">
    <source>
        <dbReference type="SAM" id="Phobius"/>
    </source>
</evidence>
<feature type="transmembrane region" description="Helical" evidence="6">
    <location>
        <begin position="120"/>
        <end position="138"/>
    </location>
</feature>
<evidence type="ECO:0000256" key="2">
    <source>
        <dbReference type="ARBA" id="ARBA00007375"/>
    </source>
</evidence>
<evidence type="ECO:0000256" key="1">
    <source>
        <dbReference type="ARBA" id="ARBA00004141"/>
    </source>
</evidence>
<feature type="transmembrane region" description="Helical" evidence="6">
    <location>
        <begin position="203"/>
        <end position="221"/>
    </location>
</feature>
<keyword evidence="4 6" id="KW-1133">Transmembrane helix</keyword>
<dbReference type="PANTHER" id="PTHR31885">
    <property type="entry name" value="GH04784P"/>
    <property type="match status" value="1"/>
</dbReference>
<keyword evidence="5 6" id="KW-0472">Membrane</keyword>
<feature type="transmembrane region" description="Helical" evidence="6">
    <location>
        <begin position="173"/>
        <end position="191"/>
    </location>
</feature>
<comment type="similarity">
    <text evidence="2">Belongs to the TMEM86 family.</text>
</comment>
<feature type="transmembrane region" description="Helical" evidence="6">
    <location>
        <begin position="90"/>
        <end position="108"/>
    </location>
</feature>
<proteinExistence type="inferred from homology"/>
<comment type="caution">
    <text evidence="7">The sequence shown here is derived from an EMBL/GenBank/DDBJ whole genome shotgun (WGS) entry which is preliminary data.</text>
</comment>
<reference evidence="7" key="1">
    <citation type="submission" date="2022-07" db="EMBL/GenBank/DDBJ databases">
        <title>Tahibacter sp., a new gammaproteobacterium isolated from the silt sample collected at pig farm.</title>
        <authorList>
            <person name="Chen H."/>
        </authorList>
    </citation>
    <scope>NUCLEOTIDE SEQUENCE</scope>
    <source>
        <strain evidence="7">P2K</strain>
    </source>
</reference>
<gene>
    <name evidence="7" type="ORF">NM961_17740</name>
</gene>
<evidence type="ECO:0000313" key="7">
    <source>
        <dbReference type="EMBL" id="MCQ4166560.1"/>
    </source>
</evidence>
<evidence type="ECO:0000256" key="5">
    <source>
        <dbReference type="ARBA" id="ARBA00023136"/>
    </source>
</evidence>
<dbReference type="EMBL" id="JANFQO010000018">
    <property type="protein sequence ID" value="MCQ4166560.1"/>
    <property type="molecule type" value="Genomic_DNA"/>
</dbReference>
<protein>
    <submittedName>
        <fullName evidence="7">Lysoplasmalogenase</fullName>
    </submittedName>
</protein>
<organism evidence="7 8">
    <name type="scientific">Tahibacter harae</name>
    <dbReference type="NCBI Taxonomy" id="2963937"/>
    <lineage>
        <taxon>Bacteria</taxon>
        <taxon>Pseudomonadati</taxon>
        <taxon>Pseudomonadota</taxon>
        <taxon>Gammaproteobacteria</taxon>
        <taxon>Lysobacterales</taxon>
        <taxon>Rhodanobacteraceae</taxon>
        <taxon>Tahibacter</taxon>
    </lineage>
</organism>
<evidence type="ECO:0000256" key="3">
    <source>
        <dbReference type="ARBA" id="ARBA00022692"/>
    </source>
</evidence>
<comment type="subcellular location">
    <subcellularLocation>
        <location evidence="1">Membrane</location>
        <topology evidence="1">Multi-pass membrane protein</topology>
    </subcellularLocation>
</comment>
<accession>A0ABT1QW94</accession>
<dbReference type="Pfam" id="PF07947">
    <property type="entry name" value="YhhN"/>
    <property type="match status" value="1"/>
</dbReference>
<feature type="transmembrane region" description="Helical" evidence="6">
    <location>
        <begin position="144"/>
        <end position="166"/>
    </location>
</feature>
<dbReference type="InterPro" id="IPR012506">
    <property type="entry name" value="TMEM86B-like"/>
</dbReference>
<feature type="transmembrane region" description="Helical" evidence="6">
    <location>
        <begin position="67"/>
        <end position="84"/>
    </location>
</feature>
<keyword evidence="8" id="KW-1185">Reference proteome</keyword>